<dbReference type="SUPFAM" id="SSF53335">
    <property type="entry name" value="S-adenosyl-L-methionine-dependent methyltransferases"/>
    <property type="match status" value="1"/>
</dbReference>
<evidence type="ECO:0000313" key="1">
    <source>
        <dbReference type="EMBL" id="CAE06944.1"/>
    </source>
</evidence>
<keyword evidence="2" id="KW-1185">Reference proteome</keyword>
<accession>Q7U930</accession>
<dbReference type="STRING" id="84588.SYNW0429"/>
<gene>
    <name evidence="1" type="ordered locus">SYNW0429</name>
</gene>
<proteinExistence type="predicted"/>
<reference evidence="1 2" key="1">
    <citation type="journal article" date="2003" name="Nature">
        <title>The genome of a motile marine Synechococcus.</title>
        <authorList>
            <person name="Palenik B."/>
            <person name="Brahamsha B."/>
            <person name="Larimer F."/>
            <person name="Land M."/>
            <person name="Hauser L."/>
            <person name="Chain P."/>
            <person name="Lamerdin J."/>
            <person name="Regala W."/>
            <person name="Allen E.A."/>
            <person name="McCarren J."/>
            <person name="Paulsen I."/>
            <person name="Dufresne A."/>
            <person name="Partensky F."/>
            <person name="Webb E."/>
            <person name="Waterbury J."/>
        </authorList>
    </citation>
    <scope>NUCLEOTIDE SEQUENCE [LARGE SCALE GENOMIC DNA]</scope>
    <source>
        <strain evidence="1 2">WH8102</strain>
    </source>
</reference>
<dbReference type="RefSeq" id="WP_011127303.1">
    <property type="nucleotide sequence ID" value="NC_005070.1"/>
</dbReference>
<evidence type="ECO:0008006" key="3">
    <source>
        <dbReference type="Google" id="ProtNLM"/>
    </source>
</evidence>
<dbReference type="AlphaFoldDB" id="Q7U930"/>
<dbReference type="HOGENOM" id="CLU_939857_0_0_3"/>
<dbReference type="Gene3D" id="3.40.50.150">
    <property type="entry name" value="Vaccinia Virus protein VP39"/>
    <property type="match status" value="1"/>
</dbReference>
<dbReference type="KEGG" id="syw:SYNW0429"/>
<dbReference type="EMBL" id="BX569690">
    <property type="protein sequence ID" value="CAE06944.1"/>
    <property type="molecule type" value="Genomic_DNA"/>
</dbReference>
<evidence type="ECO:0000313" key="2">
    <source>
        <dbReference type="Proteomes" id="UP000001422"/>
    </source>
</evidence>
<protein>
    <recommendedName>
        <fullName evidence="3">Methyltransferase domain-containing protein</fullName>
    </recommendedName>
</protein>
<sequence length="296" mass="34103">MLKSKKHMKFSTILKKIIRKTSLAFVNCVFPAPNAKHVDASKVGEFINATSGCHFQFNYGLKLNSGVSNPHIRHLSVCNDILFSLAFNRRRVNFLECCCMDGYLSWRLSGQRSKYFFNSLTANDIDTRNINKIIAYNIAFGINVNQISGDMNNLEGRYDICTILGSSYFLDYPLSTLSRIIERNLAKNGVLYIDFRCHPEDNFLPRHILADPESIKLYTEGLDKPIGLRFEFCPASEDLAFINRPEKYTCGIYYHYRDILKFIEKLPRIKSVRPIYLENEETETCSATWVILKITT</sequence>
<organism evidence="1 2">
    <name type="scientific">Parasynechococcus marenigrum (strain WH8102)</name>
    <dbReference type="NCBI Taxonomy" id="84588"/>
    <lineage>
        <taxon>Bacteria</taxon>
        <taxon>Bacillati</taxon>
        <taxon>Cyanobacteriota</taxon>
        <taxon>Cyanophyceae</taxon>
        <taxon>Synechococcales</taxon>
        <taxon>Prochlorococcaceae</taxon>
        <taxon>Parasynechococcus</taxon>
        <taxon>Parasynechococcus marenigrum</taxon>
    </lineage>
</organism>
<dbReference type="Proteomes" id="UP000001422">
    <property type="component" value="Chromosome"/>
</dbReference>
<dbReference type="InterPro" id="IPR029063">
    <property type="entry name" value="SAM-dependent_MTases_sf"/>
</dbReference>
<name>Q7U930_PARMW</name>